<dbReference type="InterPro" id="IPR032710">
    <property type="entry name" value="NTF2-like_dom_sf"/>
</dbReference>
<sequence length="148" mass="16360">MKFNDTGPLLPKHSGPPPWLAILAEDATLEATVLRRPIEGKQAILALLKHAAPLYDFRDFTYRGDFGSDFFMESYRAEVRGTPIECSVLAHKNADGEADSIVINHRPLDAALLFSRLMWEQVGDEFGDLYLTGPQAEAMEKAAADPKA</sequence>
<dbReference type="SUPFAM" id="SSF54427">
    <property type="entry name" value="NTF2-like"/>
    <property type="match status" value="1"/>
</dbReference>
<gene>
    <name evidence="1" type="ORF">H0241_18760</name>
</gene>
<dbReference type="RefSeq" id="WP_181059133.1">
    <property type="nucleotide sequence ID" value="NZ_JACDTY010000008.1"/>
</dbReference>
<dbReference type="AlphaFoldDB" id="A0A838B6P8"/>
<proteinExistence type="predicted"/>
<keyword evidence="2" id="KW-1185">Reference proteome</keyword>
<dbReference type="EMBL" id="JACDTY010000008">
    <property type="protein sequence ID" value="MBA1142296.1"/>
    <property type="molecule type" value="Genomic_DNA"/>
</dbReference>
<protein>
    <submittedName>
        <fullName evidence="1">Uncharacterized protein</fullName>
    </submittedName>
</protein>
<dbReference type="Proteomes" id="UP000558284">
    <property type="component" value="Unassembled WGS sequence"/>
</dbReference>
<reference evidence="1 2" key="1">
    <citation type="submission" date="2020-07" db="EMBL/GenBank/DDBJ databases">
        <title>Definition of the novel symbiovar canariense within Mesorhizobium novociceri, a new species of genus Mesorhizobium nodulating Cicer canariense in the Caldera de Taburiente National Park (La Palma, Canary Islands).</title>
        <authorList>
            <person name="Leon-Barrios M."/>
            <person name="Perez-Yepez J."/>
            <person name="Flores-Felix J.D."/>
            <person name="Ramirez-Baena M.H."/>
            <person name="Pulido-Suarez L."/>
            <person name="Igual J.M."/>
            <person name="Velazquez E."/>
            <person name="Peix A."/>
        </authorList>
    </citation>
    <scope>NUCLEOTIDE SEQUENCE [LARGE SCALE GENOMIC DNA]</scope>
    <source>
        <strain evidence="1 2">CCANP35</strain>
    </source>
</reference>
<name>A0A838B6P8_9HYPH</name>
<accession>A0A838B6P8</accession>
<evidence type="ECO:0000313" key="2">
    <source>
        <dbReference type="Proteomes" id="UP000558284"/>
    </source>
</evidence>
<organism evidence="1 2">
    <name type="scientific">Mesorhizobium neociceri</name>
    <dbReference type="NCBI Taxonomy" id="1307853"/>
    <lineage>
        <taxon>Bacteria</taxon>
        <taxon>Pseudomonadati</taxon>
        <taxon>Pseudomonadota</taxon>
        <taxon>Alphaproteobacteria</taxon>
        <taxon>Hyphomicrobiales</taxon>
        <taxon>Phyllobacteriaceae</taxon>
        <taxon>Mesorhizobium</taxon>
    </lineage>
</organism>
<comment type="caution">
    <text evidence="1">The sequence shown here is derived from an EMBL/GenBank/DDBJ whole genome shotgun (WGS) entry which is preliminary data.</text>
</comment>
<evidence type="ECO:0000313" key="1">
    <source>
        <dbReference type="EMBL" id="MBA1142296.1"/>
    </source>
</evidence>
<dbReference type="Gene3D" id="3.10.450.50">
    <property type="match status" value="1"/>
</dbReference>